<dbReference type="Gene3D" id="2.160.20.70">
    <property type="match status" value="1"/>
</dbReference>
<dbReference type="PROSITE" id="PS51329">
    <property type="entry name" value="C_CAP_COFACTOR_C"/>
    <property type="match status" value="1"/>
</dbReference>
<dbReference type="FunFam" id="2.160.20.70:FF:000009">
    <property type="entry name" value="Tubulin-folding cofactor C"/>
    <property type="match status" value="1"/>
</dbReference>
<dbReference type="OrthoDB" id="194775at2759"/>
<evidence type="ECO:0000256" key="2">
    <source>
        <dbReference type="ARBA" id="ARBA00023186"/>
    </source>
</evidence>
<dbReference type="EMBL" id="BJWL01000009">
    <property type="protein sequence ID" value="GFY94036.1"/>
    <property type="molecule type" value="Genomic_DNA"/>
</dbReference>
<comment type="similarity">
    <text evidence="1">Belongs to the TBCC family.</text>
</comment>
<dbReference type="Proteomes" id="UP000585474">
    <property type="component" value="Unassembled WGS sequence"/>
</dbReference>
<name>A0A7J0F6I2_9ERIC</name>
<dbReference type="Pfam" id="PF07986">
    <property type="entry name" value="TBCC"/>
    <property type="match status" value="1"/>
</dbReference>
<reference evidence="5 6" key="1">
    <citation type="submission" date="2019-07" db="EMBL/GenBank/DDBJ databases">
        <title>De Novo Assembly of kiwifruit Actinidia rufa.</title>
        <authorList>
            <person name="Sugita-Konishi S."/>
            <person name="Sato K."/>
            <person name="Mori E."/>
            <person name="Abe Y."/>
            <person name="Kisaki G."/>
            <person name="Hamano K."/>
            <person name="Suezawa K."/>
            <person name="Otani M."/>
            <person name="Fukuda T."/>
            <person name="Manabe T."/>
            <person name="Gomi K."/>
            <person name="Tabuchi M."/>
            <person name="Akimitsu K."/>
            <person name="Kataoka I."/>
        </authorList>
    </citation>
    <scope>NUCLEOTIDE SEQUENCE [LARGE SCALE GENOMIC DNA]</scope>
    <source>
        <strain evidence="6">cv. Fuchu</strain>
    </source>
</reference>
<dbReference type="GO" id="GO:0007023">
    <property type="term" value="P:post-chaperonin tubulin folding pathway"/>
    <property type="evidence" value="ECO:0007669"/>
    <property type="project" value="InterPro"/>
</dbReference>
<evidence type="ECO:0000259" key="4">
    <source>
        <dbReference type="PROSITE" id="PS51329"/>
    </source>
</evidence>
<evidence type="ECO:0000256" key="1">
    <source>
        <dbReference type="ARBA" id="ARBA00008848"/>
    </source>
</evidence>
<dbReference type="InterPro" id="IPR027684">
    <property type="entry name" value="TBCC"/>
</dbReference>
<dbReference type="SMART" id="SM00673">
    <property type="entry name" value="CARP"/>
    <property type="match status" value="2"/>
</dbReference>
<comment type="caution">
    <text evidence="5">The sequence shown here is derived from an EMBL/GenBank/DDBJ whole genome shotgun (WGS) entry which is preliminary data.</text>
</comment>
<proteinExistence type="inferred from homology"/>
<dbReference type="PANTHER" id="PTHR15139:SF0">
    <property type="entry name" value="TUBULIN-SPECIFIC CHAPERONE C"/>
    <property type="match status" value="1"/>
</dbReference>
<dbReference type="PANTHER" id="PTHR15139">
    <property type="entry name" value="TUBULIN FOLDING COFACTOR C"/>
    <property type="match status" value="1"/>
</dbReference>
<dbReference type="InterPro" id="IPR006599">
    <property type="entry name" value="CARP_motif"/>
</dbReference>
<feature type="region of interest" description="Disordered" evidence="3">
    <location>
        <begin position="1"/>
        <end position="27"/>
    </location>
</feature>
<sequence length="289" mass="33530">MEEEPEDLPKPNQASEKTLDAASRKHAAMLERLANRKQSLSSQARRREFLLLAFIRGSYLPQNDLRPQTNRRKRHFRNRPQEKVRIQEQKASTGVVPEIEPEIQAFEQEKPSYPIHPIRELPGFREKENEVLVKEFEGSEIGEFTISDLNFCEVRLKGCLRALFVHRLRNCKVYVGSVFGSVLIEEVEGCVFVLASHQIRIHHARESDFYLRARSRPIIEDCNGVRFAPYCLSYDGIERDLREANLEEETGNWANVDDFRWLRAVQSPNWSVLPENERVGGLTISNLDE</sequence>
<dbReference type="GO" id="GO:0005737">
    <property type="term" value="C:cytoplasm"/>
    <property type="evidence" value="ECO:0007669"/>
    <property type="project" value="TreeGrafter"/>
</dbReference>
<organism evidence="5 6">
    <name type="scientific">Actinidia rufa</name>
    <dbReference type="NCBI Taxonomy" id="165716"/>
    <lineage>
        <taxon>Eukaryota</taxon>
        <taxon>Viridiplantae</taxon>
        <taxon>Streptophyta</taxon>
        <taxon>Embryophyta</taxon>
        <taxon>Tracheophyta</taxon>
        <taxon>Spermatophyta</taxon>
        <taxon>Magnoliopsida</taxon>
        <taxon>eudicotyledons</taxon>
        <taxon>Gunneridae</taxon>
        <taxon>Pentapetalae</taxon>
        <taxon>asterids</taxon>
        <taxon>Ericales</taxon>
        <taxon>Actinidiaceae</taxon>
        <taxon>Actinidia</taxon>
    </lineage>
</organism>
<evidence type="ECO:0000313" key="6">
    <source>
        <dbReference type="Proteomes" id="UP000585474"/>
    </source>
</evidence>
<gene>
    <name evidence="5" type="ORF">Acr_09g0004820</name>
</gene>
<dbReference type="InterPro" id="IPR012945">
    <property type="entry name" value="Tubulin-bd_cofactor_C_dom"/>
</dbReference>
<protein>
    <submittedName>
        <fullName evidence="5">C-CAP/cofactor C-like domain-containing protein</fullName>
    </submittedName>
</protein>
<evidence type="ECO:0000313" key="5">
    <source>
        <dbReference type="EMBL" id="GFY94036.1"/>
    </source>
</evidence>
<dbReference type="GO" id="GO:0007021">
    <property type="term" value="P:tubulin complex assembly"/>
    <property type="evidence" value="ECO:0007669"/>
    <property type="project" value="TreeGrafter"/>
</dbReference>
<keyword evidence="2" id="KW-0143">Chaperone</keyword>
<dbReference type="AlphaFoldDB" id="A0A7J0F6I2"/>
<evidence type="ECO:0000256" key="3">
    <source>
        <dbReference type="SAM" id="MobiDB-lite"/>
    </source>
</evidence>
<keyword evidence="6" id="KW-1185">Reference proteome</keyword>
<dbReference type="InterPro" id="IPR017901">
    <property type="entry name" value="C-CAP_CF_C-like"/>
</dbReference>
<accession>A0A7J0F6I2</accession>
<feature type="domain" description="C-CAP/cofactor C-like" evidence="4">
    <location>
        <begin position="101"/>
        <end position="261"/>
    </location>
</feature>
<dbReference type="InterPro" id="IPR016098">
    <property type="entry name" value="CAP/MinC_C"/>
</dbReference>